<dbReference type="GO" id="GO:0050580">
    <property type="term" value="F:2,5-didehydrogluconate reductase activity"/>
    <property type="evidence" value="ECO:0007669"/>
    <property type="project" value="UniProtKB-EC"/>
</dbReference>
<sequence>MQNITLNNGIEIPILGFGVYQIAPKDTKSAVLNAIKAGYRHFDTAKPMPMKRK</sequence>
<dbReference type="EC" id="1.1.1.274" evidence="1"/>
<name>A0ABD7NEM2_9STRE</name>
<dbReference type="AlphaFoldDB" id="A0ABD7NEM2"/>
<dbReference type="PANTHER" id="PTHR43827:SF13">
    <property type="entry name" value="ALDO_KETO REDUCTASE FAMILY PROTEIN"/>
    <property type="match status" value="1"/>
</dbReference>
<evidence type="ECO:0000313" key="1">
    <source>
        <dbReference type="EMBL" id="SUO78203.1"/>
    </source>
</evidence>
<protein>
    <submittedName>
        <fullName evidence="1">2,5-didehydrogluconate reductase</fullName>
        <ecNumber evidence="1">1.1.1.274</ecNumber>
    </submittedName>
</protein>
<keyword evidence="2" id="KW-1185">Reference proteome</keyword>
<dbReference type="EMBL" id="UHHS01000001">
    <property type="protein sequence ID" value="SUO78203.1"/>
    <property type="molecule type" value="Genomic_DNA"/>
</dbReference>
<dbReference type="Gene3D" id="3.20.20.100">
    <property type="entry name" value="NADP-dependent oxidoreductase domain"/>
    <property type="match status" value="1"/>
</dbReference>
<dbReference type="Proteomes" id="UP000254098">
    <property type="component" value="Unassembled WGS sequence"/>
</dbReference>
<dbReference type="PANTHER" id="PTHR43827">
    <property type="entry name" value="2,5-DIKETO-D-GLUCONIC ACID REDUCTASE"/>
    <property type="match status" value="1"/>
</dbReference>
<dbReference type="InterPro" id="IPR020471">
    <property type="entry name" value="AKR"/>
</dbReference>
<comment type="caution">
    <text evidence="1">The sequence shown here is derived from an EMBL/GenBank/DDBJ whole genome shotgun (WGS) entry which is preliminary data.</text>
</comment>
<evidence type="ECO:0000313" key="2">
    <source>
        <dbReference type="Proteomes" id="UP000254098"/>
    </source>
</evidence>
<dbReference type="SUPFAM" id="SSF51430">
    <property type="entry name" value="NAD(P)-linked oxidoreductase"/>
    <property type="match status" value="1"/>
</dbReference>
<gene>
    <name evidence="1" type="primary">ara1_3</name>
    <name evidence="1" type="ORF">NCTC1080_01084</name>
</gene>
<accession>A0ABD7NEM2</accession>
<keyword evidence="1" id="KW-0560">Oxidoreductase</keyword>
<dbReference type="InterPro" id="IPR036812">
    <property type="entry name" value="NAD(P)_OxRdtase_dom_sf"/>
</dbReference>
<proteinExistence type="predicted"/>
<organism evidence="1 2">
    <name type="scientific">Streptococcus viridans</name>
    <dbReference type="NCBI Taxonomy" id="78535"/>
    <lineage>
        <taxon>Bacteria</taxon>
        <taxon>Bacillati</taxon>
        <taxon>Bacillota</taxon>
        <taxon>Bacilli</taxon>
        <taxon>Lactobacillales</taxon>
        <taxon>Streptococcaceae</taxon>
        <taxon>Streptococcus</taxon>
    </lineage>
</organism>
<reference evidence="1 2" key="1">
    <citation type="submission" date="2018-06" db="EMBL/GenBank/DDBJ databases">
        <authorList>
            <consortium name="Pathogen Informatics"/>
            <person name="Doyle S."/>
        </authorList>
    </citation>
    <scope>NUCLEOTIDE SEQUENCE [LARGE SCALE GENOMIC DNA]</scope>
    <source>
        <strain evidence="1 2">NCTC1080</strain>
    </source>
</reference>